<dbReference type="InterPro" id="IPR051337">
    <property type="entry name" value="OPA_Antiporter"/>
</dbReference>
<dbReference type="SUPFAM" id="SSF103473">
    <property type="entry name" value="MFS general substrate transporter"/>
    <property type="match status" value="1"/>
</dbReference>
<evidence type="ECO:0000256" key="1">
    <source>
        <dbReference type="ARBA" id="ARBA00004651"/>
    </source>
</evidence>
<comment type="caution">
    <text evidence="8">The sequence shown here is derived from an EMBL/GenBank/DDBJ whole genome shotgun (WGS) entry which is preliminary data.</text>
</comment>
<feature type="transmembrane region" description="Helical" evidence="6">
    <location>
        <begin position="235"/>
        <end position="256"/>
    </location>
</feature>
<keyword evidence="2" id="KW-0813">Transport</keyword>
<accession>A0A9J6QM73</accession>
<reference evidence="8" key="1">
    <citation type="submission" date="2022-09" db="EMBL/GenBank/DDBJ databases">
        <title>Culturomic study of gut microbiota in children with autism spectrum disorder.</title>
        <authorList>
            <person name="Efimov B.A."/>
            <person name="Chaplin A.V."/>
            <person name="Sokolova S.R."/>
            <person name="Pikina A.P."/>
            <person name="Korzhanova M."/>
            <person name="Belova V."/>
            <person name="Korostin D."/>
        </authorList>
    </citation>
    <scope>NUCLEOTIDE SEQUENCE</scope>
    <source>
        <strain evidence="8">ASD5510</strain>
    </source>
</reference>
<dbReference type="InterPro" id="IPR011701">
    <property type="entry name" value="MFS"/>
</dbReference>
<evidence type="ECO:0000313" key="8">
    <source>
        <dbReference type="EMBL" id="MCU7376997.1"/>
    </source>
</evidence>
<feature type="transmembrane region" description="Helical" evidence="6">
    <location>
        <begin position="137"/>
        <end position="159"/>
    </location>
</feature>
<feature type="transmembrane region" description="Helical" evidence="6">
    <location>
        <begin position="328"/>
        <end position="348"/>
    </location>
</feature>
<sequence length="425" mass="47512">MDKKFSQCKWISLLTFALMYNLVYLGRFNVNNMLDIMSRDLDITAVREEMIAMSVFISYALGSFINGYLADRIGAKKVIIIGGVMSVFLNMAVAFQNNWAAVLMIWLANGYFQSMIWVGGIALLANWWTQGERGKGIGIANFFSGMSHATAYLIPAALMAAWPDMDWRVNFILPMLILLAFLYLFGVAAVEKPEERGLLDYEIKNHRHQAREQALLRISNRKQGPWRYFFSQKKFWWWCGIAMLSSICRYGLLNWIPLYYEEERGGQILSSTFSNLTLPIGMAFGTLIITWIAGTKLFNNKGIIVTAMAAVCGTLVVIFPMIEDTRAVLVGIFFTGFALYGINGILWLHAIDQGCRVFPGSAAGILNGFAYLGACAEGVLFPAVMGFFDDKMAVFVIMEGLCIGMVICGMVVSKKNTVVIPEVRE</sequence>
<feature type="transmembrane region" description="Helical" evidence="6">
    <location>
        <begin position="50"/>
        <end position="69"/>
    </location>
</feature>
<evidence type="ECO:0000256" key="4">
    <source>
        <dbReference type="ARBA" id="ARBA00022989"/>
    </source>
</evidence>
<feature type="transmembrane region" description="Helical" evidence="6">
    <location>
        <begin position="171"/>
        <end position="190"/>
    </location>
</feature>
<feature type="transmembrane region" description="Helical" evidence="6">
    <location>
        <begin position="78"/>
        <end position="95"/>
    </location>
</feature>
<protein>
    <submittedName>
        <fullName evidence="8">MFS transporter</fullName>
    </submittedName>
</protein>
<proteinExistence type="predicted"/>
<dbReference type="RefSeq" id="WP_148397834.1">
    <property type="nucleotide sequence ID" value="NZ_JAJAGH010000005.1"/>
</dbReference>
<evidence type="ECO:0000259" key="7">
    <source>
        <dbReference type="PROSITE" id="PS50850"/>
    </source>
</evidence>
<dbReference type="AlphaFoldDB" id="A0A9J6QM73"/>
<dbReference type="InterPro" id="IPR036259">
    <property type="entry name" value="MFS_trans_sf"/>
</dbReference>
<keyword evidence="4 6" id="KW-1133">Transmembrane helix</keyword>
<feature type="transmembrane region" description="Helical" evidence="6">
    <location>
        <begin position="394"/>
        <end position="412"/>
    </location>
</feature>
<evidence type="ECO:0000256" key="5">
    <source>
        <dbReference type="ARBA" id="ARBA00023136"/>
    </source>
</evidence>
<keyword evidence="9" id="KW-1185">Reference proteome</keyword>
<dbReference type="PROSITE" id="PS50850">
    <property type="entry name" value="MFS"/>
    <property type="match status" value="1"/>
</dbReference>
<dbReference type="PANTHER" id="PTHR43826:SF3">
    <property type="entry name" value="GLUCOSE-6-PHOSPHATE EXCHANGER SLC37A4"/>
    <property type="match status" value="1"/>
</dbReference>
<feature type="domain" description="Major facilitator superfamily (MFS) profile" evidence="7">
    <location>
        <begin position="12"/>
        <end position="417"/>
    </location>
</feature>
<keyword evidence="5 6" id="KW-0472">Membrane</keyword>
<dbReference type="Pfam" id="PF07690">
    <property type="entry name" value="MFS_1"/>
    <property type="match status" value="1"/>
</dbReference>
<evidence type="ECO:0000313" key="9">
    <source>
        <dbReference type="Proteomes" id="UP001065549"/>
    </source>
</evidence>
<dbReference type="Proteomes" id="UP001065549">
    <property type="component" value="Unassembled WGS sequence"/>
</dbReference>
<dbReference type="EMBL" id="JAOSHN010000001">
    <property type="protein sequence ID" value="MCU7376997.1"/>
    <property type="molecule type" value="Genomic_DNA"/>
</dbReference>
<dbReference type="GO" id="GO:0005886">
    <property type="term" value="C:plasma membrane"/>
    <property type="evidence" value="ECO:0007669"/>
    <property type="project" value="UniProtKB-SubCell"/>
</dbReference>
<dbReference type="Gene3D" id="1.20.1250.20">
    <property type="entry name" value="MFS general substrate transporter like domains"/>
    <property type="match status" value="2"/>
</dbReference>
<evidence type="ECO:0000256" key="6">
    <source>
        <dbReference type="SAM" id="Phobius"/>
    </source>
</evidence>
<feature type="transmembrane region" description="Helical" evidence="6">
    <location>
        <begin position="101"/>
        <end position="125"/>
    </location>
</feature>
<gene>
    <name evidence="8" type="ORF">OBO34_01370</name>
</gene>
<name>A0A9J6QM73_9FIRM</name>
<comment type="subcellular location">
    <subcellularLocation>
        <location evidence="1">Cell membrane</location>
        <topology evidence="1">Multi-pass membrane protein</topology>
    </subcellularLocation>
</comment>
<organism evidence="8 9">
    <name type="scientific">Hominibacterium faecale</name>
    <dbReference type="NCBI Taxonomy" id="2839743"/>
    <lineage>
        <taxon>Bacteria</taxon>
        <taxon>Bacillati</taxon>
        <taxon>Bacillota</taxon>
        <taxon>Clostridia</taxon>
        <taxon>Peptostreptococcales</taxon>
        <taxon>Anaerovoracaceae</taxon>
        <taxon>Hominibacterium</taxon>
    </lineage>
</organism>
<feature type="transmembrane region" description="Helical" evidence="6">
    <location>
        <begin position="276"/>
        <end position="295"/>
    </location>
</feature>
<dbReference type="GO" id="GO:0061513">
    <property type="term" value="F:glucose 6-phosphate:phosphate antiporter activity"/>
    <property type="evidence" value="ECO:0007669"/>
    <property type="project" value="TreeGrafter"/>
</dbReference>
<feature type="transmembrane region" description="Helical" evidence="6">
    <location>
        <begin position="12"/>
        <end position="30"/>
    </location>
</feature>
<dbReference type="InterPro" id="IPR000849">
    <property type="entry name" value="Sugar_P_transporter"/>
</dbReference>
<evidence type="ECO:0000256" key="3">
    <source>
        <dbReference type="ARBA" id="ARBA00022692"/>
    </source>
</evidence>
<feature type="transmembrane region" description="Helical" evidence="6">
    <location>
        <begin position="302"/>
        <end position="322"/>
    </location>
</feature>
<evidence type="ECO:0000256" key="2">
    <source>
        <dbReference type="ARBA" id="ARBA00022448"/>
    </source>
</evidence>
<dbReference type="PANTHER" id="PTHR43826">
    <property type="entry name" value="GLUCOSE-6-PHOSPHATE EXCHANGER SLC37A4"/>
    <property type="match status" value="1"/>
</dbReference>
<keyword evidence="3 6" id="KW-0812">Transmembrane</keyword>
<dbReference type="InterPro" id="IPR020846">
    <property type="entry name" value="MFS_dom"/>
</dbReference>
<feature type="transmembrane region" description="Helical" evidence="6">
    <location>
        <begin position="369"/>
        <end position="388"/>
    </location>
</feature>
<dbReference type="PIRSF" id="PIRSF002808">
    <property type="entry name" value="Hexose_phosphate_transp"/>
    <property type="match status" value="1"/>
</dbReference>
<dbReference type="GO" id="GO:0035435">
    <property type="term" value="P:phosphate ion transmembrane transport"/>
    <property type="evidence" value="ECO:0007669"/>
    <property type="project" value="TreeGrafter"/>
</dbReference>